<dbReference type="Gene3D" id="1.10.565.10">
    <property type="entry name" value="Retinoid X Receptor"/>
    <property type="match status" value="1"/>
</dbReference>
<dbReference type="InterPro" id="IPR001628">
    <property type="entry name" value="Znf_hrmn_rcpt"/>
</dbReference>
<feature type="domain" description="NR LBD" evidence="12">
    <location>
        <begin position="142"/>
        <end position="384"/>
    </location>
</feature>
<dbReference type="PANTHER" id="PTHR24083">
    <property type="entry name" value="NUCLEAR HORMONE RECEPTOR"/>
    <property type="match status" value="1"/>
</dbReference>
<keyword evidence="2 10" id="KW-0479">Metal-binding</keyword>
<dbReference type="InterPro" id="IPR000536">
    <property type="entry name" value="Nucl_hrmn_rcpt_lig-bd"/>
</dbReference>
<dbReference type="PRINTS" id="PR00047">
    <property type="entry name" value="STROIDFINGER"/>
</dbReference>
<dbReference type="InterPro" id="IPR013088">
    <property type="entry name" value="Znf_NHR/GATA"/>
</dbReference>
<reference evidence="13" key="1">
    <citation type="submission" date="2021-02" db="EMBL/GenBank/DDBJ databases">
        <authorList>
            <person name="Steward A R."/>
        </authorList>
    </citation>
    <scope>NUCLEOTIDE SEQUENCE</scope>
</reference>
<protein>
    <recommendedName>
        <fullName evidence="15">Nuclear receptor subfamily 2 group E member 1</fullName>
    </recommendedName>
</protein>
<gene>
    <name evidence="13" type="ORF">PMACD_LOCUS572</name>
</gene>
<dbReference type="InterPro" id="IPR001723">
    <property type="entry name" value="Nuclear_hrmn_rcpt"/>
</dbReference>
<dbReference type="PROSITE" id="PS00031">
    <property type="entry name" value="NUCLEAR_REC_DBD_1"/>
    <property type="match status" value="1"/>
</dbReference>
<keyword evidence="7 10" id="KW-0804">Transcription</keyword>
<dbReference type="Pfam" id="PF00105">
    <property type="entry name" value="zf-C4"/>
    <property type="match status" value="1"/>
</dbReference>
<comment type="similarity">
    <text evidence="10">Belongs to the nuclear hormone receptor family.</text>
</comment>
<evidence type="ECO:0000256" key="5">
    <source>
        <dbReference type="ARBA" id="ARBA00023015"/>
    </source>
</evidence>
<evidence type="ECO:0000256" key="6">
    <source>
        <dbReference type="ARBA" id="ARBA00023125"/>
    </source>
</evidence>
<evidence type="ECO:0000259" key="12">
    <source>
        <dbReference type="PROSITE" id="PS51843"/>
    </source>
</evidence>
<dbReference type="SMART" id="SM00399">
    <property type="entry name" value="ZnF_C4"/>
    <property type="match status" value="1"/>
</dbReference>
<feature type="domain" description="Nuclear receptor" evidence="11">
    <location>
        <begin position="14"/>
        <end position="91"/>
    </location>
</feature>
<dbReference type="AlphaFoldDB" id="A0A821LDG7"/>
<organism evidence="13 14">
    <name type="scientific">Pieris macdunnoughi</name>
    <dbReference type="NCBI Taxonomy" id="345717"/>
    <lineage>
        <taxon>Eukaryota</taxon>
        <taxon>Metazoa</taxon>
        <taxon>Ecdysozoa</taxon>
        <taxon>Arthropoda</taxon>
        <taxon>Hexapoda</taxon>
        <taxon>Insecta</taxon>
        <taxon>Pterygota</taxon>
        <taxon>Neoptera</taxon>
        <taxon>Endopterygota</taxon>
        <taxon>Lepidoptera</taxon>
        <taxon>Glossata</taxon>
        <taxon>Ditrysia</taxon>
        <taxon>Papilionoidea</taxon>
        <taxon>Pieridae</taxon>
        <taxon>Pierinae</taxon>
        <taxon>Pieris</taxon>
    </lineage>
</organism>
<sequence>MHAIPSTSNRILYDVPCVVCKDHSSGKHYGVFACDGCAGFFKRSVRRDRQYACKARSPGACLVDKAHRNQCRACRLTKCLNAGMNKDAVQHERGPRNSTIRRQMALYFREPAHDVGLPTPPALDLVLTKQQPRSDVLLPPLPPPPPLHPLPALPLYHNPYSSIYSGINSWPQPPPPVLLSIPSPPLLTLPTSSPEAISDAAAKIVFLNVNWVRYVPGFESLSLTDKRILLEESWKDLFVLGLAQLMQPVNLRSLLIQDYQKIDTQVVDEFQLILSDLYKINADNNEYSCLRAISLFNYSHLASQRTKNFEDLGAMSSLSSFYQLSLQQYELRINPLDISRVTKLMQILRDIKVLDSSIVEEIFFRPMIGNSSVEKLIIDMYTRKL</sequence>
<keyword evidence="3 10" id="KW-0863">Zinc-finger</keyword>
<dbReference type="GO" id="GO:0003700">
    <property type="term" value="F:DNA-binding transcription factor activity"/>
    <property type="evidence" value="ECO:0007669"/>
    <property type="project" value="InterPro"/>
</dbReference>
<dbReference type="GO" id="GO:0008270">
    <property type="term" value="F:zinc ion binding"/>
    <property type="evidence" value="ECO:0007669"/>
    <property type="project" value="UniProtKB-KW"/>
</dbReference>
<comment type="caution">
    <text evidence="13">The sequence shown here is derived from an EMBL/GenBank/DDBJ whole genome shotgun (WGS) entry which is preliminary data.</text>
</comment>
<accession>A0A821LDG7</accession>
<evidence type="ECO:0000313" key="13">
    <source>
        <dbReference type="EMBL" id="CAF4749245.1"/>
    </source>
</evidence>
<evidence type="ECO:0000256" key="7">
    <source>
        <dbReference type="ARBA" id="ARBA00023163"/>
    </source>
</evidence>
<dbReference type="GO" id="GO:0000122">
    <property type="term" value="P:negative regulation of transcription by RNA polymerase II"/>
    <property type="evidence" value="ECO:0007669"/>
    <property type="project" value="UniProtKB-ARBA"/>
</dbReference>
<evidence type="ECO:0000256" key="10">
    <source>
        <dbReference type="RuleBase" id="RU004334"/>
    </source>
</evidence>
<dbReference type="PRINTS" id="PR00398">
    <property type="entry name" value="STRDHORMONER"/>
</dbReference>
<name>A0A821LDG7_9NEOP</name>
<keyword evidence="5 10" id="KW-0805">Transcription regulation</keyword>
<evidence type="ECO:0008006" key="15">
    <source>
        <dbReference type="Google" id="ProtNLM"/>
    </source>
</evidence>
<keyword evidence="4 10" id="KW-0862">Zinc</keyword>
<dbReference type="Pfam" id="PF00104">
    <property type="entry name" value="Hormone_recep"/>
    <property type="match status" value="1"/>
</dbReference>
<comment type="subcellular location">
    <subcellularLocation>
        <location evidence="1 10">Nucleus</location>
    </subcellularLocation>
</comment>
<evidence type="ECO:0000313" key="14">
    <source>
        <dbReference type="Proteomes" id="UP000663880"/>
    </source>
</evidence>
<dbReference type="PROSITE" id="PS51030">
    <property type="entry name" value="NUCLEAR_REC_DBD_2"/>
    <property type="match status" value="1"/>
</dbReference>
<dbReference type="InterPro" id="IPR050274">
    <property type="entry name" value="Nuclear_hormone_rcpt_NR2"/>
</dbReference>
<evidence type="ECO:0000259" key="11">
    <source>
        <dbReference type="PROSITE" id="PS51030"/>
    </source>
</evidence>
<dbReference type="FunFam" id="3.30.50.10:FF:000019">
    <property type="entry name" value="Nuclear receptor subfamily 2 group E member"/>
    <property type="match status" value="1"/>
</dbReference>
<evidence type="ECO:0000256" key="9">
    <source>
        <dbReference type="ARBA" id="ARBA00023242"/>
    </source>
</evidence>
<evidence type="ECO:0000256" key="8">
    <source>
        <dbReference type="ARBA" id="ARBA00023170"/>
    </source>
</evidence>
<dbReference type="PROSITE" id="PS51843">
    <property type="entry name" value="NR_LBD"/>
    <property type="match status" value="1"/>
</dbReference>
<dbReference type="GO" id="GO:0005634">
    <property type="term" value="C:nucleus"/>
    <property type="evidence" value="ECO:0007669"/>
    <property type="project" value="UniProtKB-SubCell"/>
</dbReference>
<evidence type="ECO:0000256" key="3">
    <source>
        <dbReference type="ARBA" id="ARBA00022771"/>
    </source>
</evidence>
<dbReference type="SUPFAM" id="SSF57716">
    <property type="entry name" value="Glucocorticoid receptor-like (DNA-binding domain)"/>
    <property type="match status" value="1"/>
</dbReference>
<keyword evidence="8 10" id="KW-0675">Receptor</keyword>
<dbReference type="GO" id="GO:0043565">
    <property type="term" value="F:sequence-specific DNA binding"/>
    <property type="evidence" value="ECO:0007669"/>
    <property type="project" value="InterPro"/>
</dbReference>
<dbReference type="InterPro" id="IPR035500">
    <property type="entry name" value="NHR-like_dom_sf"/>
</dbReference>
<dbReference type="SUPFAM" id="SSF48508">
    <property type="entry name" value="Nuclear receptor ligand-binding domain"/>
    <property type="match status" value="1"/>
</dbReference>
<dbReference type="SMART" id="SM00430">
    <property type="entry name" value="HOLI"/>
    <property type="match status" value="1"/>
</dbReference>
<evidence type="ECO:0000256" key="2">
    <source>
        <dbReference type="ARBA" id="ARBA00022723"/>
    </source>
</evidence>
<keyword evidence="14" id="KW-1185">Reference proteome</keyword>
<evidence type="ECO:0000256" key="4">
    <source>
        <dbReference type="ARBA" id="ARBA00022833"/>
    </source>
</evidence>
<dbReference type="Gene3D" id="3.30.50.10">
    <property type="entry name" value="Erythroid Transcription Factor GATA-1, subunit A"/>
    <property type="match status" value="1"/>
</dbReference>
<dbReference type="Proteomes" id="UP000663880">
    <property type="component" value="Unassembled WGS sequence"/>
</dbReference>
<proteinExistence type="inferred from homology"/>
<dbReference type="EMBL" id="CAJOBZ010000001">
    <property type="protein sequence ID" value="CAF4749245.1"/>
    <property type="molecule type" value="Genomic_DNA"/>
</dbReference>
<keyword evidence="9 10" id="KW-0539">Nucleus</keyword>
<dbReference type="GO" id="GO:0032502">
    <property type="term" value="P:developmental process"/>
    <property type="evidence" value="ECO:0007669"/>
    <property type="project" value="UniProtKB-ARBA"/>
</dbReference>
<dbReference type="OrthoDB" id="10045640at2759"/>
<keyword evidence="6 10" id="KW-0238">DNA-binding</keyword>
<evidence type="ECO:0000256" key="1">
    <source>
        <dbReference type="ARBA" id="ARBA00004123"/>
    </source>
</evidence>